<dbReference type="InterPro" id="IPR050570">
    <property type="entry name" value="Cell_wall_metabolism_enzyme"/>
</dbReference>
<keyword evidence="2" id="KW-0472">Membrane</keyword>
<dbReference type="Pfam" id="PF01551">
    <property type="entry name" value="Peptidase_M23"/>
    <property type="match status" value="1"/>
</dbReference>
<dbReference type="Proteomes" id="UP000264541">
    <property type="component" value="Unassembled WGS sequence"/>
</dbReference>
<evidence type="ECO:0000313" key="5">
    <source>
        <dbReference type="Proteomes" id="UP000264541"/>
    </source>
</evidence>
<keyword evidence="2" id="KW-0812">Transmembrane</keyword>
<evidence type="ECO:0000256" key="1">
    <source>
        <dbReference type="SAM" id="MobiDB-lite"/>
    </source>
</evidence>
<sequence>MKDRRKEIRNRIAKRKKMSGTRPSGFTPPIYDEEKYGFERLPAYEGTPSDLDHPLFKKEVFYFKILAALCLFLITAVLFKHPSEKLDAARNFVSNTMETEMQFAAISNWYEETFGKPIAFLPPDTGKSEQAEKTIANTEYALPASGRIMEPFEVNGEGIMIETGLGSKVEAVNEGIVIFAGVKEQLGKTVIIQHYDKSESWYGGLERVDVLLYDPVSKGKSIGTVAPSEDASKGSFYLAIKKDDIFIDPNKVISFE</sequence>
<dbReference type="SUPFAM" id="SSF51261">
    <property type="entry name" value="Duplicated hybrid motif"/>
    <property type="match status" value="1"/>
</dbReference>
<feature type="region of interest" description="Disordered" evidence="1">
    <location>
        <begin position="1"/>
        <end position="27"/>
    </location>
</feature>
<dbReference type="InterPro" id="IPR016047">
    <property type="entry name" value="M23ase_b-sheet_dom"/>
</dbReference>
<dbReference type="PANTHER" id="PTHR21666:SF274">
    <property type="entry name" value="STAGE IV SPORULATION PROTEIN FA"/>
    <property type="match status" value="1"/>
</dbReference>
<comment type="caution">
    <text evidence="4">The sequence shown here is derived from an EMBL/GenBank/DDBJ whole genome shotgun (WGS) entry which is preliminary data.</text>
</comment>
<gene>
    <name evidence="4" type="ORF">D0469_00290</name>
</gene>
<proteinExistence type="predicted"/>
<reference evidence="4 5" key="1">
    <citation type="submission" date="2018-08" db="EMBL/GenBank/DDBJ databases">
        <title>Bacillus chawlae sp. nov., Bacillus glennii sp. nov., and Bacillus saganii sp. nov. Isolated from the Vehicle Assembly Building at Kennedy Space Center where the Viking Spacecraft were Assembled.</title>
        <authorList>
            <person name="Seuylemezian A."/>
            <person name="Vaishampayan P."/>
        </authorList>
    </citation>
    <scope>NUCLEOTIDE SEQUENCE [LARGE SCALE GENOMIC DNA]</scope>
    <source>
        <strain evidence="4 5">V47-23a</strain>
    </source>
</reference>
<dbReference type="CDD" id="cd12797">
    <property type="entry name" value="M23_peptidase"/>
    <property type="match status" value="1"/>
</dbReference>
<protein>
    <submittedName>
        <fullName evidence="4">M23 family peptidase</fullName>
    </submittedName>
</protein>
<keyword evidence="5" id="KW-1185">Reference proteome</keyword>
<dbReference type="EMBL" id="QVTE01000001">
    <property type="protein sequence ID" value="RFU71586.1"/>
    <property type="molecule type" value="Genomic_DNA"/>
</dbReference>
<dbReference type="RefSeq" id="WP_117324662.1">
    <property type="nucleotide sequence ID" value="NZ_QVTE01000001.1"/>
</dbReference>
<name>A0A372LU46_9BACI</name>
<feature type="domain" description="M23ase beta-sheet core" evidence="3">
    <location>
        <begin position="157"/>
        <end position="249"/>
    </location>
</feature>
<organism evidence="4 5">
    <name type="scientific">Peribacillus saganii</name>
    <dbReference type="NCBI Taxonomy" id="2303992"/>
    <lineage>
        <taxon>Bacteria</taxon>
        <taxon>Bacillati</taxon>
        <taxon>Bacillota</taxon>
        <taxon>Bacilli</taxon>
        <taxon>Bacillales</taxon>
        <taxon>Bacillaceae</taxon>
        <taxon>Peribacillus</taxon>
    </lineage>
</organism>
<evidence type="ECO:0000256" key="2">
    <source>
        <dbReference type="SAM" id="Phobius"/>
    </source>
</evidence>
<dbReference type="InterPro" id="IPR011055">
    <property type="entry name" value="Dup_hybrid_motif"/>
</dbReference>
<dbReference type="Gene3D" id="2.70.70.10">
    <property type="entry name" value="Glucose Permease (Domain IIA)"/>
    <property type="match status" value="1"/>
</dbReference>
<evidence type="ECO:0000313" key="4">
    <source>
        <dbReference type="EMBL" id="RFU71586.1"/>
    </source>
</evidence>
<dbReference type="AlphaFoldDB" id="A0A372LU46"/>
<accession>A0A372LU46</accession>
<feature type="transmembrane region" description="Helical" evidence="2">
    <location>
        <begin position="61"/>
        <end position="79"/>
    </location>
</feature>
<feature type="compositionally biased region" description="Basic and acidic residues" evidence="1">
    <location>
        <begin position="1"/>
        <end position="10"/>
    </location>
</feature>
<dbReference type="GO" id="GO:0004222">
    <property type="term" value="F:metalloendopeptidase activity"/>
    <property type="evidence" value="ECO:0007669"/>
    <property type="project" value="TreeGrafter"/>
</dbReference>
<dbReference type="OrthoDB" id="2986589at2"/>
<keyword evidence="2" id="KW-1133">Transmembrane helix</keyword>
<evidence type="ECO:0000259" key="3">
    <source>
        <dbReference type="Pfam" id="PF01551"/>
    </source>
</evidence>
<dbReference type="PANTHER" id="PTHR21666">
    <property type="entry name" value="PEPTIDASE-RELATED"/>
    <property type="match status" value="1"/>
</dbReference>